<dbReference type="PANTHER" id="PTHR24171">
    <property type="entry name" value="ANKYRIN REPEAT DOMAIN-CONTAINING PROTEIN 39-RELATED"/>
    <property type="match status" value="1"/>
</dbReference>
<dbReference type="Gene3D" id="1.25.40.20">
    <property type="entry name" value="Ankyrin repeat-containing domain"/>
    <property type="match status" value="2"/>
</dbReference>
<evidence type="ECO:0000313" key="5">
    <source>
        <dbReference type="Proteomes" id="UP000075714"/>
    </source>
</evidence>
<dbReference type="Pfam" id="PF12796">
    <property type="entry name" value="Ank_2"/>
    <property type="match status" value="1"/>
</dbReference>
<dbReference type="EMBL" id="LSYV01000021">
    <property type="protein sequence ID" value="KXZ49714.1"/>
    <property type="molecule type" value="Genomic_DNA"/>
</dbReference>
<protein>
    <submittedName>
        <fullName evidence="4">Uncharacterized protein</fullName>
    </submittedName>
</protein>
<feature type="repeat" description="ANK" evidence="3">
    <location>
        <begin position="36"/>
        <end position="68"/>
    </location>
</feature>
<accession>A0A150GIW1</accession>
<dbReference type="AlphaFoldDB" id="A0A150GIW1"/>
<dbReference type="STRING" id="33097.A0A150GIW1"/>
<evidence type="ECO:0000256" key="1">
    <source>
        <dbReference type="ARBA" id="ARBA00022737"/>
    </source>
</evidence>
<keyword evidence="2 3" id="KW-0040">ANK repeat</keyword>
<gene>
    <name evidence="4" type="ORF">GPECTOR_20g571</name>
</gene>
<sequence>MQNGWSPLMTAAYWGHVPVLRELLKWGADKEERGENGWTPLMRAAYLGRLEAVRALLEVGADWRAIDKRGWTDACVARGGWMAGAIIAR</sequence>
<evidence type="ECO:0000313" key="4">
    <source>
        <dbReference type="EMBL" id="KXZ49714.1"/>
    </source>
</evidence>
<dbReference type="PROSITE" id="PS50088">
    <property type="entry name" value="ANK_REPEAT"/>
    <property type="match status" value="2"/>
</dbReference>
<dbReference type="Proteomes" id="UP000075714">
    <property type="component" value="Unassembled WGS sequence"/>
</dbReference>
<reference evidence="5" key="1">
    <citation type="journal article" date="2016" name="Nat. Commun.">
        <title>The Gonium pectorale genome demonstrates co-option of cell cycle regulation during the evolution of multicellularity.</title>
        <authorList>
            <person name="Hanschen E.R."/>
            <person name="Marriage T.N."/>
            <person name="Ferris P.J."/>
            <person name="Hamaji T."/>
            <person name="Toyoda A."/>
            <person name="Fujiyama A."/>
            <person name="Neme R."/>
            <person name="Noguchi H."/>
            <person name="Minakuchi Y."/>
            <person name="Suzuki M."/>
            <person name="Kawai-Toyooka H."/>
            <person name="Smith D.R."/>
            <person name="Sparks H."/>
            <person name="Anderson J."/>
            <person name="Bakaric R."/>
            <person name="Luria V."/>
            <person name="Karger A."/>
            <person name="Kirschner M.W."/>
            <person name="Durand P.M."/>
            <person name="Michod R.E."/>
            <person name="Nozaki H."/>
            <person name="Olson B.J."/>
        </authorList>
    </citation>
    <scope>NUCLEOTIDE SEQUENCE [LARGE SCALE GENOMIC DNA]</scope>
    <source>
        <strain evidence="5">NIES-2863</strain>
    </source>
</reference>
<proteinExistence type="predicted"/>
<name>A0A150GIW1_GONPE</name>
<keyword evidence="1" id="KW-0677">Repeat</keyword>
<dbReference type="SUPFAM" id="SSF48403">
    <property type="entry name" value="Ankyrin repeat"/>
    <property type="match status" value="1"/>
</dbReference>
<keyword evidence="5" id="KW-1185">Reference proteome</keyword>
<dbReference type="SMART" id="SM00248">
    <property type="entry name" value="ANK"/>
    <property type="match status" value="2"/>
</dbReference>
<comment type="caution">
    <text evidence="4">The sequence shown here is derived from an EMBL/GenBank/DDBJ whole genome shotgun (WGS) entry which is preliminary data.</text>
</comment>
<organism evidence="4 5">
    <name type="scientific">Gonium pectorale</name>
    <name type="common">Green alga</name>
    <dbReference type="NCBI Taxonomy" id="33097"/>
    <lineage>
        <taxon>Eukaryota</taxon>
        <taxon>Viridiplantae</taxon>
        <taxon>Chlorophyta</taxon>
        <taxon>core chlorophytes</taxon>
        <taxon>Chlorophyceae</taxon>
        <taxon>CS clade</taxon>
        <taxon>Chlamydomonadales</taxon>
        <taxon>Volvocaceae</taxon>
        <taxon>Gonium</taxon>
    </lineage>
</organism>
<dbReference type="PROSITE" id="PS50297">
    <property type="entry name" value="ANK_REP_REGION"/>
    <property type="match status" value="2"/>
</dbReference>
<dbReference type="InterPro" id="IPR002110">
    <property type="entry name" value="Ankyrin_rpt"/>
</dbReference>
<feature type="repeat" description="ANK" evidence="3">
    <location>
        <begin position="3"/>
        <end position="35"/>
    </location>
</feature>
<dbReference type="InterPro" id="IPR036770">
    <property type="entry name" value="Ankyrin_rpt-contain_sf"/>
</dbReference>
<dbReference type="PANTHER" id="PTHR24171:SF9">
    <property type="entry name" value="ANKYRIN REPEAT DOMAIN-CONTAINING PROTEIN 39"/>
    <property type="match status" value="1"/>
</dbReference>
<evidence type="ECO:0000256" key="2">
    <source>
        <dbReference type="ARBA" id="ARBA00023043"/>
    </source>
</evidence>
<evidence type="ECO:0000256" key="3">
    <source>
        <dbReference type="PROSITE-ProRule" id="PRU00023"/>
    </source>
</evidence>
<dbReference type="OrthoDB" id="551533at2759"/>